<dbReference type="Pfam" id="PF00078">
    <property type="entry name" value="RVT_1"/>
    <property type="match status" value="1"/>
</dbReference>
<keyword evidence="3" id="KW-0496">Mitochondrion</keyword>
<feature type="region of interest" description="Disordered" evidence="1">
    <location>
        <begin position="592"/>
        <end position="629"/>
    </location>
</feature>
<feature type="compositionally biased region" description="Basic and acidic residues" evidence="1">
    <location>
        <begin position="449"/>
        <end position="464"/>
    </location>
</feature>
<evidence type="ECO:0000313" key="3">
    <source>
        <dbReference type="EMBL" id="KUM45452.1"/>
    </source>
</evidence>
<feature type="region of interest" description="Disordered" evidence="1">
    <location>
        <begin position="436"/>
        <end position="469"/>
    </location>
</feature>
<proteinExistence type="predicted"/>
<name>A0A101LU67_PICGL</name>
<comment type="caution">
    <text evidence="3">The sequence shown here is derived from an EMBL/GenBank/DDBJ whole genome shotgun (WGS) entry which is preliminary data.</text>
</comment>
<gene>
    <name evidence="3" type="primary">ymfatpA</name>
    <name evidence="3" type="ORF">ABT39_MTgene2553</name>
</gene>
<protein>
    <submittedName>
        <fullName evidence="3">AtpA intron1 ORF</fullName>
    </submittedName>
</protein>
<dbReference type="AlphaFoldDB" id="A0A101LU67"/>
<evidence type="ECO:0000256" key="1">
    <source>
        <dbReference type="SAM" id="MobiDB-lite"/>
    </source>
</evidence>
<geneLocation type="mitochondrion" evidence="3"/>
<organism evidence="3">
    <name type="scientific">Picea glauca</name>
    <name type="common">White spruce</name>
    <name type="synonym">Pinus glauca</name>
    <dbReference type="NCBI Taxonomy" id="3330"/>
    <lineage>
        <taxon>Eukaryota</taxon>
        <taxon>Viridiplantae</taxon>
        <taxon>Streptophyta</taxon>
        <taxon>Embryophyta</taxon>
        <taxon>Tracheophyta</taxon>
        <taxon>Spermatophyta</taxon>
        <taxon>Pinopsida</taxon>
        <taxon>Pinidae</taxon>
        <taxon>Conifers I</taxon>
        <taxon>Pinales</taxon>
        <taxon>Pinaceae</taxon>
        <taxon>Picea</taxon>
    </lineage>
</organism>
<dbReference type="PANTHER" id="PTHR34047">
    <property type="entry name" value="NUCLEAR INTRON MATURASE 1, MITOCHONDRIAL-RELATED"/>
    <property type="match status" value="1"/>
</dbReference>
<dbReference type="PROSITE" id="PS50878">
    <property type="entry name" value="RT_POL"/>
    <property type="match status" value="1"/>
</dbReference>
<feature type="domain" description="Reverse transcriptase" evidence="2">
    <location>
        <begin position="79"/>
        <end position="318"/>
    </location>
</feature>
<dbReference type="CDD" id="cd01651">
    <property type="entry name" value="RT_G2_intron"/>
    <property type="match status" value="1"/>
</dbReference>
<reference evidence="3" key="1">
    <citation type="journal article" date="2015" name="Genome Biol. Evol.">
        <title>Organellar Genomes of White Spruce (Picea glauca): Assembly and Annotation.</title>
        <authorList>
            <person name="Jackman S.D."/>
            <person name="Warren R.L."/>
            <person name="Gibb E.A."/>
            <person name="Vandervalk B.P."/>
            <person name="Mohamadi H."/>
            <person name="Chu J."/>
            <person name="Raymond A."/>
            <person name="Pleasance S."/>
            <person name="Coope R."/>
            <person name="Wildung M.R."/>
            <person name="Ritland C.E."/>
            <person name="Bousquet J."/>
            <person name="Jones S.J."/>
            <person name="Bohlmann J."/>
            <person name="Birol I."/>
        </authorList>
    </citation>
    <scope>NUCLEOTIDE SEQUENCE [LARGE SCALE GENOMIC DNA]</scope>
    <source>
        <tissue evidence="3">Flushing bud</tissue>
    </source>
</reference>
<accession>A0A101LU67</accession>
<evidence type="ECO:0000259" key="2">
    <source>
        <dbReference type="PROSITE" id="PS50878"/>
    </source>
</evidence>
<dbReference type="SUPFAM" id="SSF56672">
    <property type="entry name" value="DNA/RNA polymerases"/>
    <property type="match status" value="1"/>
</dbReference>
<dbReference type="InterPro" id="IPR000477">
    <property type="entry name" value="RT_dom"/>
</dbReference>
<sequence length="656" mass="74468">MTTRTRDTVYLTTNSHKFLRRNLLTTDSRGRWTHLFYTVMHPDNVVSAYESIQSKPGLMTPAITRETLSGLSKERLADISCALLKGTFQFSPMRRVFFPKPNSTDKRPITISSPVDRIVHRSVANVLEYICEHFFLPVSYGFRPSVGTSSFITEVKKWTGIKRIIHADVRKCFDNIEHSTLIRLLEKHISDPLFLELIIQFLATPILDNKGTNYMSTKKGIPQGSVFSPILMNLVLHELDTFALSVCEKRRLKYARYADDCTFGVRANSDCVARDTLSQFSQFLKTELGGLSFRVNIIKKVGCILGVNWVLPFLGEKGEGALKIEVPIHRVISRLTQRGFLRPTKHWVLVWGNNPEAISNRYKMVALGLLRYYGPLDCENIGKLICLIQRDLFHSLCQAIGMLTGILPLKVPERLQSAISIYLKGVNMTTISHIRRKTPDVTPGNETIPQKEECGSADGSKDGSDPSSPFLGRASHPSFNILKLHKIKGRIRSVLFYSCACRNCEDNNVQVFQVRKMTDYLKVLGGLVIRAKGRHFGGLPALRKVLTRKRITLCPTHFRMMEKGKLRFSDLSVTTDKFHSYKLFGNNHQFFERKPKPRRKGRPKEAIPAAPAEKARKASAGERAGGGIRHKVNWDEVPYTVDPITRKRKYFPPHKK</sequence>
<dbReference type="InterPro" id="IPR043502">
    <property type="entry name" value="DNA/RNA_pol_sf"/>
</dbReference>
<dbReference type="PANTHER" id="PTHR34047:SF8">
    <property type="entry name" value="PROTEIN YKFC"/>
    <property type="match status" value="1"/>
</dbReference>
<dbReference type="EMBL" id="LKAM01000018">
    <property type="protein sequence ID" value="KUM45452.1"/>
    <property type="molecule type" value="Genomic_DNA"/>
</dbReference>
<dbReference type="InterPro" id="IPR051083">
    <property type="entry name" value="GrpII_Intron_Splice-Mob/Def"/>
</dbReference>